<name>A0A0G4EE00_VITBC</name>
<keyword evidence="6 9" id="KW-1133">Transmembrane helix</keyword>
<gene>
    <name evidence="11" type="ORF">Vbra_11286</name>
</gene>
<dbReference type="Pfam" id="PF00571">
    <property type="entry name" value="CBS"/>
    <property type="match status" value="1"/>
</dbReference>
<sequence length="447" mass="47399">MLLRRSFKSLWSLVRRGRRVGHLSPLAQLIEADEPSTLIPLPSAPAAANSTAALLVNRDSGVYLSPVNGHVEGYVPFGGVVEAAGRYQVVPRVKGQTQWALTLPLHITDRHNQTALTTIEDCLNIVRSISVADLQMPPSGDGAEEAPASLSDLLADSIYVTQEGELRGYVTMGDLLMASPHTPLKTVLKPTEVVRISENLEEASKRLRQRFVTMAPLVDEKGQLVGILSPNDLLNEMEAELTEDLLRFEGIFPSETMEKVGDSYFATPVIEHIKSRAGWVVSLLFLQSLSSIVLTKFQGVIERNLVIALFLTMLTGTAGNAGNQSSATVIRGLATGEITHANAWKVVLRELRIASVMAVLLAGAAFMRVALTPGSTVASAVVVGLAMGATCLVAIILGTLSPIILEWIGLDPCNCASPALATATDVAGVLILCTIASVLLGGGEAAG</sequence>
<keyword evidence="4 9" id="KW-0812">Transmembrane</keyword>
<dbReference type="Proteomes" id="UP000041254">
    <property type="component" value="Unassembled WGS sequence"/>
</dbReference>
<feature type="transmembrane region" description="Helical" evidence="9">
    <location>
        <begin position="377"/>
        <end position="400"/>
    </location>
</feature>
<dbReference type="Gene3D" id="1.10.357.20">
    <property type="entry name" value="SLC41 divalent cation transporters, integral membrane domain"/>
    <property type="match status" value="1"/>
</dbReference>
<evidence type="ECO:0000256" key="6">
    <source>
        <dbReference type="ARBA" id="ARBA00022989"/>
    </source>
</evidence>
<keyword evidence="12" id="KW-1185">Reference proteome</keyword>
<dbReference type="PROSITE" id="PS51371">
    <property type="entry name" value="CBS"/>
    <property type="match status" value="1"/>
</dbReference>
<dbReference type="AlphaFoldDB" id="A0A0G4EE00"/>
<dbReference type="OMA" id="FFMPMIA"/>
<dbReference type="InterPro" id="IPR036739">
    <property type="entry name" value="SLC41_membr_dom_sf"/>
</dbReference>
<dbReference type="OrthoDB" id="48232at2759"/>
<dbReference type="InterPro" id="IPR000644">
    <property type="entry name" value="CBS_dom"/>
</dbReference>
<dbReference type="VEuPathDB" id="CryptoDB:Vbra_11286"/>
<dbReference type="Gene3D" id="3.10.580.10">
    <property type="entry name" value="CBS-domain"/>
    <property type="match status" value="1"/>
</dbReference>
<evidence type="ECO:0000256" key="9">
    <source>
        <dbReference type="SAM" id="Phobius"/>
    </source>
</evidence>
<evidence type="ECO:0000256" key="3">
    <source>
        <dbReference type="ARBA" id="ARBA00022448"/>
    </source>
</evidence>
<evidence type="ECO:0000256" key="1">
    <source>
        <dbReference type="ARBA" id="ARBA00004141"/>
    </source>
</evidence>
<comment type="subcellular location">
    <subcellularLocation>
        <location evidence="1">Membrane</location>
        <topology evidence="1">Multi-pass membrane protein</topology>
    </subcellularLocation>
</comment>
<evidence type="ECO:0000259" key="10">
    <source>
        <dbReference type="PROSITE" id="PS51371"/>
    </source>
</evidence>
<dbReference type="PANTHER" id="PTHR41394">
    <property type="entry name" value="MAGNESIUM TRANSPORTER MGTE"/>
    <property type="match status" value="1"/>
</dbReference>
<dbReference type="SUPFAM" id="SSF161093">
    <property type="entry name" value="MgtE membrane domain-like"/>
    <property type="match status" value="1"/>
</dbReference>
<organism evidence="11 12">
    <name type="scientific">Vitrella brassicaformis (strain CCMP3155)</name>
    <dbReference type="NCBI Taxonomy" id="1169540"/>
    <lineage>
        <taxon>Eukaryota</taxon>
        <taxon>Sar</taxon>
        <taxon>Alveolata</taxon>
        <taxon>Colpodellida</taxon>
        <taxon>Vitrellaceae</taxon>
        <taxon>Vitrella</taxon>
    </lineage>
</organism>
<keyword evidence="5" id="KW-0460">Magnesium</keyword>
<feature type="domain" description="CBS" evidence="10">
    <location>
        <begin position="187"/>
        <end position="243"/>
    </location>
</feature>
<dbReference type="STRING" id="1169540.A0A0G4EE00"/>
<reference evidence="11 12" key="1">
    <citation type="submission" date="2014-11" db="EMBL/GenBank/DDBJ databases">
        <authorList>
            <person name="Zhu J."/>
            <person name="Qi W."/>
            <person name="Song R."/>
        </authorList>
    </citation>
    <scope>NUCLEOTIDE SEQUENCE [LARGE SCALE GENOMIC DNA]</scope>
</reference>
<accession>A0A0G4EE00</accession>
<evidence type="ECO:0000256" key="5">
    <source>
        <dbReference type="ARBA" id="ARBA00022842"/>
    </source>
</evidence>
<keyword evidence="7 9" id="KW-0472">Membrane</keyword>
<evidence type="ECO:0000313" key="12">
    <source>
        <dbReference type="Proteomes" id="UP000041254"/>
    </source>
</evidence>
<feature type="transmembrane region" description="Helical" evidence="9">
    <location>
        <begin position="353"/>
        <end position="371"/>
    </location>
</feature>
<evidence type="ECO:0000256" key="2">
    <source>
        <dbReference type="ARBA" id="ARBA00009749"/>
    </source>
</evidence>
<evidence type="ECO:0000256" key="7">
    <source>
        <dbReference type="ARBA" id="ARBA00023136"/>
    </source>
</evidence>
<evidence type="ECO:0000313" key="11">
    <source>
        <dbReference type="EMBL" id="CEL93578.1"/>
    </source>
</evidence>
<dbReference type="GO" id="GO:0008324">
    <property type="term" value="F:monoatomic cation transmembrane transporter activity"/>
    <property type="evidence" value="ECO:0007669"/>
    <property type="project" value="InterPro"/>
</dbReference>
<keyword evidence="8" id="KW-0129">CBS domain</keyword>
<dbReference type="InParanoid" id="A0A0G4EE00"/>
<dbReference type="EMBL" id="CDMY01000179">
    <property type="protein sequence ID" value="CEL93578.1"/>
    <property type="molecule type" value="Genomic_DNA"/>
</dbReference>
<dbReference type="PANTHER" id="PTHR41394:SF5">
    <property type="entry name" value="SLC41A_MGTE INTEGRAL MEMBRANE DOMAIN-CONTAINING PROTEIN"/>
    <property type="match status" value="1"/>
</dbReference>
<protein>
    <recommendedName>
        <fullName evidence="10">CBS domain-containing protein</fullName>
    </recommendedName>
</protein>
<evidence type="ECO:0000256" key="8">
    <source>
        <dbReference type="PROSITE-ProRule" id="PRU00703"/>
    </source>
</evidence>
<dbReference type="SMART" id="SM00116">
    <property type="entry name" value="CBS"/>
    <property type="match status" value="2"/>
</dbReference>
<dbReference type="GO" id="GO:0016020">
    <property type="term" value="C:membrane"/>
    <property type="evidence" value="ECO:0007669"/>
    <property type="project" value="UniProtKB-SubCell"/>
</dbReference>
<dbReference type="InterPro" id="IPR046342">
    <property type="entry name" value="CBS_dom_sf"/>
</dbReference>
<evidence type="ECO:0000256" key="4">
    <source>
        <dbReference type="ARBA" id="ARBA00022692"/>
    </source>
</evidence>
<dbReference type="InterPro" id="IPR006667">
    <property type="entry name" value="SLC41_membr_dom"/>
</dbReference>
<dbReference type="SUPFAM" id="SSF54631">
    <property type="entry name" value="CBS-domain pair"/>
    <property type="match status" value="1"/>
</dbReference>
<keyword evidence="3" id="KW-0813">Transport</keyword>
<comment type="similarity">
    <text evidence="2">Belongs to the SLC41A transporter family.</text>
</comment>
<proteinExistence type="inferred from homology"/>
<dbReference type="Pfam" id="PF01769">
    <property type="entry name" value="MgtE"/>
    <property type="match status" value="1"/>
</dbReference>